<dbReference type="OrthoDB" id="198285at2"/>
<dbReference type="AlphaFoldDB" id="A0A2N8HEY7"/>
<accession>A0A2N8HEY7</accession>
<dbReference type="Proteomes" id="UP000236000">
    <property type="component" value="Unassembled WGS sequence"/>
</dbReference>
<sequence>MFLFLAGTLSGKMKNFFLILVAFAACSSVQAELLSHFLDGQASPYNHAVTVPGIDPSGGSQMTTYEGAITSFTYSRNLDTINFPTVSGGNGNYWALFNDHTTPSDTPHYDRSYIQFSTKAEEGKSLDLYNITFDWGAAVLEPTTVTSRFGFEIFANIGGEDWIPLGLTSQRGIINVGTDAGFKTFDQSVSFDLSSWSQTYSNINEVTFRIAFANTTEDVEESLAISNIRLNGMVHDAIPEPSTSMLGLLAFIPCLFRRKVRTA</sequence>
<proteinExistence type="predicted"/>
<organism evidence="2 3">
    <name type="scientific">Akkermansia muciniphila</name>
    <dbReference type="NCBI Taxonomy" id="239935"/>
    <lineage>
        <taxon>Bacteria</taxon>
        <taxon>Pseudomonadati</taxon>
        <taxon>Verrucomicrobiota</taxon>
        <taxon>Verrucomicrobiia</taxon>
        <taxon>Verrucomicrobiales</taxon>
        <taxon>Akkermansiaceae</taxon>
        <taxon>Akkermansia</taxon>
    </lineage>
</organism>
<feature type="chain" id="PRO_5014964341" description="PEP-CTERM sorting domain-containing protein" evidence="1">
    <location>
        <begin position="32"/>
        <end position="263"/>
    </location>
</feature>
<dbReference type="RefSeq" id="WP_102712497.1">
    <property type="nucleotide sequence ID" value="NZ_PJKA01000006.1"/>
</dbReference>
<name>A0A2N8HEY7_9BACT</name>
<evidence type="ECO:0000256" key="1">
    <source>
        <dbReference type="SAM" id="SignalP"/>
    </source>
</evidence>
<keyword evidence="1" id="KW-0732">Signal</keyword>
<evidence type="ECO:0000313" key="2">
    <source>
        <dbReference type="EMBL" id="PNC18819.1"/>
    </source>
</evidence>
<evidence type="ECO:0000313" key="3">
    <source>
        <dbReference type="Proteomes" id="UP000236000"/>
    </source>
</evidence>
<gene>
    <name evidence="2" type="ORF">CXU22_03205</name>
</gene>
<feature type="signal peptide" evidence="1">
    <location>
        <begin position="1"/>
        <end position="31"/>
    </location>
</feature>
<evidence type="ECO:0008006" key="4">
    <source>
        <dbReference type="Google" id="ProtNLM"/>
    </source>
</evidence>
<protein>
    <recommendedName>
        <fullName evidence="4">PEP-CTERM sorting domain-containing protein</fullName>
    </recommendedName>
</protein>
<reference evidence="2 3" key="1">
    <citation type="journal article" date="2017" name="BMC Genomics">
        <title>Genome sequencing of 39 Akkermansia muciniphila isolates reveals its population structure, genomic and functional diverisity, and global distribution in mammalian gut microbiotas.</title>
        <authorList>
            <person name="Guo X."/>
            <person name="Li S."/>
            <person name="Zhang J."/>
            <person name="Wu F."/>
            <person name="Li X."/>
            <person name="Wu D."/>
            <person name="Zhang M."/>
            <person name="Ou Z."/>
            <person name="Jie Z."/>
            <person name="Yan Q."/>
            <person name="Li P."/>
            <person name="Yi J."/>
            <person name="Peng Y."/>
        </authorList>
    </citation>
    <scope>NUCLEOTIDE SEQUENCE [LARGE SCALE GENOMIC DNA]</scope>
    <source>
        <strain evidence="2 3">GP24</strain>
    </source>
</reference>
<comment type="caution">
    <text evidence="2">The sequence shown here is derived from an EMBL/GenBank/DDBJ whole genome shotgun (WGS) entry which is preliminary data.</text>
</comment>
<dbReference type="EMBL" id="PJKA01000006">
    <property type="protein sequence ID" value="PNC18819.1"/>
    <property type="molecule type" value="Genomic_DNA"/>
</dbReference>